<dbReference type="Pfam" id="PF08327">
    <property type="entry name" value="AHSA1"/>
    <property type="match status" value="1"/>
</dbReference>
<dbReference type="AlphaFoldDB" id="A0A1T5NK37"/>
<accession>A0A1T5NK37</accession>
<dbReference type="SUPFAM" id="SSF55961">
    <property type="entry name" value="Bet v1-like"/>
    <property type="match status" value="1"/>
</dbReference>
<dbReference type="RefSeq" id="WP_079469184.1">
    <property type="nucleotide sequence ID" value="NZ_FUZZ01000001.1"/>
</dbReference>
<sequence length="142" mass="15736">MQTANSTKITVSATINAPVAKVWELWNAPEHIVKWNTASDDWHSPKSVNDLRPGGKFETRMEAKDGSFGFDFGGVYNDVIEHELITYTMGDGRTVKVTFSATGNTTAVTETFDAEDTHSIEMQQGGWQAILDNFKKYTEALA</sequence>
<organism evidence="3 4">
    <name type="scientific">Chitinophaga ginsengisegetis</name>
    <dbReference type="NCBI Taxonomy" id="393003"/>
    <lineage>
        <taxon>Bacteria</taxon>
        <taxon>Pseudomonadati</taxon>
        <taxon>Bacteroidota</taxon>
        <taxon>Chitinophagia</taxon>
        <taxon>Chitinophagales</taxon>
        <taxon>Chitinophagaceae</taxon>
        <taxon>Chitinophaga</taxon>
    </lineage>
</organism>
<gene>
    <name evidence="3" type="ORF">SAMN05660461_1960</name>
</gene>
<dbReference type="Proteomes" id="UP000190166">
    <property type="component" value="Unassembled WGS sequence"/>
</dbReference>
<keyword evidence="4" id="KW-1185">Reference proteome</keyword>
<evidence type="ECO:0000313" key="4">
    <source>
        <dbReference type="Proteomes" id="UP000190166"/>
    </source>
</evidence>
<protein>
    <submittedName>
        <fullName evidence="3">Uncharacterized conserved protein YndB, AHSA1/START domain</fullName>
    </submittedName>
</protein>
<dbReference type="STRING" id="393003.SAMN05660461_1960"/>
<evidence type="ECO:0000256" key="1">
    <source>
        <dbReference type="ARBA" id="ARBA00006817"/>
    </source>
</evidence>
<proteinExistence type="inferred from homology"/>
<feature type="domain" description="Activator of Hsp90 ATPase homologue 1/2-like C-terminal" evidence="2">
    <location>
        <begin position="16"/>
        <end position="138"/>
    </location>
</feature>
<evidence type="ECO:0000259" key="2">
    <source>
        <dbReference type="Pfam" id="PF08327"/>
    </source>
</evidence>
<dbReference type="Gene3D" id="3.30.530.20">
    <property type="match status" value="1"/>
</dbReference>
<evidence type="ECO:0000313" key="3">
    <source>
        <dbReference type="EMBL" id="SKD00802.1"/>
    </source>
</evidence>
<dbReference type="InterPro" id="IPR013538">
    <property type="entry name" value="ASHA1/2-like_C"/>
</dbReference>
<name>A0A1T5NK37_9BACT</name>
<dbReference type="EMBL" id="FUZZ01000001">
    <property type="protein sequence ID" value="SKD00802.1"/>
    <property type="molecule type" value="Genomic_DNA"/>
</dbReference>
<dbReference type="InterPro" id="IPR023393">
    <property type="entry name" value="START-like_dom_sf"/>
</dbReference>
<reference evidence="3 4" key="1">
    <citation type="submission" date="2017-02" db="EMBL/GenBank/DDBJ databases">
        <authorList>
            <person name="Peterson S.W."/>
        </authorList>
    </citation>
    <scope>NUCLEOTIDE SEQUENCE [LARGE SCALE GENOMIC DNA]</scope>
    <source>
        <strain evidence="3 4">DSM 18108</strain>
    </source>
</reference>
<comment type="similarity">
    <text evidence="1">Belongs to the AHA1 family.</text>
</comment>
<dbReference type="CDD" id="cd08897">
    <property type="entry name" value="SRPBCC_CalC_Aha1-like_4"/>
    <property type="match status" value="1"/>
</dbReference>